<dbReference type="Gene3D" id="3.40.50.720">
    <property type="entry name" value="NAD(P)-binding Rossmann-like Domain"/>
    <property type="match status" value="1"/>
</dbReference>
<dbReference type="InterPro" id="IPR036291">
    <property type="entry name" value="NAD(P)-bd_dom_sf"/>
</dbReference>
<feature type="domain" description="Gfo/Idh/MocA-like oxidoreductase C-terminal" evidence="3">
    <location>
        <begin position="136"/>
        <end position="373"/>
    </location>
</feature>
<reference evidence="4 5" key="1">
    <citation type="submission" date="2017-08" db="EMBL/GenBank/DDBJ databases">
        <title>Virgibacillus indicus sp. nov. and Virgibacillus profoundi sp. nov, two moderately halophilic bacteria isolated from marine sediment by using the Microfluidic Streak Plate.</title>
        <authorList>
            <person name="Xu B."/>
            <person name="Hu B."/>
            <person name="Wang J."/>
            <person name="Zhu Y."/>
            <person name="Huang L."/>
            <person name="Du W."/>
            <person name="Huang Y."/>
        </authorList>
    </citation>
    <scope>NUCLEOTIDE SEQUENCE [LARGE SCALE GENOMIC DNA]</scope>
    <source>
        <strain evidence="4 5">IO3-P3-H5</strain>
    </source>
</reference>
<name>A0A2A2IH98_9BACI</name>
<dbReference type="GO" id="GO:0000166">
    <property type="term" value="F:nucleotide binding"/>
    <property type="evidence" value="ECO:0007669"/>
    <property type="project" value="InterPro"/>
</dbReference>
<gene>
    <name evidence="4" type="ORF">CIL05_00365</name>
</gene>
<dbReference type="Pfam" id="PF02894">
    <property type="entry name" value="GFO_IDH_MocA_C"/>
    <property type="match status" value="1"/>
</dbReference>
<evidence type="ECO:0000259" key="3">
    <source>
        <dbReference type="Pfam" id="PF02894"/>
    </source>
</evidence>
<evidence type="ECO:0000259" key="2">
    <source>
        <dbReference type="Pfam" id="PF01408"/>
    </source>
</evidence>
<feature type="domain" description="Gfo/Idh/MocA-like oxidoreductase N-terminal" evidence="2">
    <location>
        <begin position="4"/>
        <end position="124"/>
    </location>
</feature>
<dbReference type="InterPro" id="IPR004104">
    <property type="entry name" value="Gfo/Idh/MocA-like_OxRdtase_C"/>
</dbReference>
<protein>
    <submittedName>
        <fullName evidence="4">Oxidoreductase</fullName>
    </submittedName>
</protein>
<proteinExistence type="inferred from homology"/>
<evidence type="ECO:0000313" key="5">
    <source>
        <dbReference type="Proteomes" id="UP000218887"/>
    </source>
</evidence>
<dbReference type="SUPFAM" id="SSF51735">
    <property type="entry name" value="NAD(P)-binding Rossmann-fold domains"/>
    <property type="match status" value="1"/>
</dbReference>
<evidence type="ECO:0000313" key="4">
    <source>
        <dbReference type="EMBL" id="PAV31149.1"/>
    </source>
</evidence>
<dbReference type="Gene3D" id="3.30.360.10">
    <property type="entry name" value="Dihydrodipicolinate Reductase, domain 2"/>
    <property type="match status" value="1"/>
</dbReference>
<sequence length="382" mass="42814">MNQLRMGVIGIGGRSSIVQYWHKPDGESVVAAAADVSVESLEKFKKDINPDAYVTTDYHELLAKDEIDAVAILTPDYLHEEHAIQALRAGKHVYCEKPLAITPEGCDRIMEEAERCGKHLMIGFNMRYMSMYQTMKKIIDSGVIGDIKAVWVRHFVGLGGYFYYHDWHGKSENTTSLLLQKASHDLDIIHWLAGSYTKKVSAFGSLDYYGGNMPNDLHCPDCEIKDTCPDVSLNRLTQCAFREEIDVEDNSMLIMELENGIKASYMQCHFTPDYSRNYTFIGTKGRIENDDVNDKIYVKTRKSGSRQEMSDITYEMKKMPGTHGGADPRICDDFISLVLHNKQPLTSPIAARMSVAAGHAATESIRAGGKVMIIDQGKHSVV</sequence>
<dbReference type="InterPro" id="IPR000683">
    <property type="entry name" value="Gfo/Idh/MocA-like_OxRdtase_N"/>
</dbReference>
<dbReference type="Proteomes" id="UP000218887">
    <property type="component" value="Unassembled WGS sequence"/>
</dbReference>
<dbReference type="InterPro" id="IPR051450">
    <property type="entry name" value="Gfo/Idh/MocA_Oxidoreductases"/>
</dbReference>
<dbReference type="RefSeq" id="WP_095653520.1">
    <property type="nucleotide sequence ID" value="NZ_NPOA01000001.1"/>
</dbReference>
<keyword evidence="5" id="KW-1185">Reference proteome</keyword>
<dbReference type="SUPFAM" id="SSF55347">
    <property type="entry name" value="Glyceraldehyde-3-phosphate dehydrogenase-like, C-terminal domain"/>
    <property type="match status" value="1"/>
</dbReference>
<evidence type="ECO:0000256" key="1">
    <source>
        <dbReference type="ARBA" id="ARBA00010928"/>
    </source>
</evidence>
<comment type="similarity">
    <text evidence="1">Belongs to the Gfo/Idh/MocA family.</text>
</comment>
<accession>A0A2A2IH98</accession>
<dbReference type="AlphaFoldDB" id="A0A2A2IH98"/>
<dbReference type="PANTHER" id="PTHR43377">
    <property type="entry name" value="BILIVERDIN REDUCTASE A"/>
    <property type="match status" value="1"/>
</dbReference>
<dbReference type="OrthoDB" id="9815825at2"/>
<comment type="caution">
    <text evidence="4">The sequence shown here is derived from an EMBL/GenBank/DDBJ whole genome shotgun (WGS) entry which is preliminary data.</text>
</comment>
<dbReference type="Pfam" id="PF01408">
    <property type="entry name" value="GFO_IDH_MocA"/>
    <property type="match status" value="1"/>
</dbReference>
<dbReference type="EMBL" id="NPOA01000001">
    <property type="protein sequence ID" value="PAV31149.1"/>
    <property type="molecule type" value="Genomic_DNA"/>
</dbReference>
<dbReference type="PANTHER" id="PTHR43377:SF2">
    <property type="entry name" value="BINDING ROSSMANN FOLD OXIDOREDUCTASE, PUTATIVE (AFU_ORTHOLOGUE AFUA_4G00560)-RELATED"/>
    <property type="match status" value="1"/>
</dbReference>
<organism evidence="4 5">
    <name type="scientific">Virgibacillus profundi</name>
    <dbReference type="NCBI Taxonomy" id="2024555"/>
    <lineage>
        <taxon>Bacteria</taxon>
        <taxon>Bacillati</taxon>
        <taxon>Bacillota</taxon>
        <taxon>Bacilli</taxon>
        <taxon>Bacillales</taxon>
        <taxon>Bacillaceae</taxon>
        <taxon>Virgibacillus</taxon>
    </lineage>
</organism>